<dbReference type="RefSeq" id="WP_165002936.1">
    <property type="nucleotide sequence ID" value="NZ_CP064955.1"/>
</dbReference>
<organism evidence="1 2">
    <name type="scientific">Corynebacterium qintianiae</name>
    <dbReference type="NCBI Taxonomy" id="2709392"/>
    <lineage>
        <taxon>Bacteria</taxon>
        <taxon>Bacillati</taxon>
        <taxon>Actinomycetota</taxon>
        <taxon>Actinomycetes</taxon>
        <taxon>Mycobacteriales</taxon>
        <taxon>Corynebacteriaceae</taxon>
        <taxon>Corynebacterium</taxon>
    </lineage>
</organism>
<dbReference type="AlphaFoldDB" id="A0A7T0PDX3"/>
<proteinExistence type="predicted"/>
<sequence length="176" mass="18886">MTGDEVAAWLAGIFPGLSLSLVDARPVALTSLNGLPVAVTAGFSGVDTGLVMQGDQRTEVRCEIVCRADADPHAVGEAVVAATRMIERLGVPAQPGVLLEDLAPGKNVRHGLLREPELFERGTPIFNEPGRMTLLLELVMLTGDEFEIVSERGYPALATRLRRRGARVSDWGRDAD</sequence>
<keyword evidence="2" id="KW-1185">Reference proteome</keyword>
<accession>A0A7T0PDX3</accession>
<reference evidence="1 2" key="1">
    <citation type="submission" date="2020-11" db="EMBL/GenBank/DDBJ databases">
        <title>Corynebacterium sp. MC1420.</title>
        <authorList>
            <person name="Zhou J."/>
        </authorList>
    </citation>
    <scope>NUCLEOTIDE SEQUENCE [LARGE SCALE GENOMIC DNA]</scope>
    <source>
        <strain evidence="1 2">MC1420</strain>
    </source>
</reference>
<evidence type="ECO:0000313" key="2">
    <source>
        <dbReference type="Proteomes" id="UP000594586"/>
    </source>
</evidence>
<protein>
    <submittedName>
        <fullName evidence="1">Suppressor of fused domain protein</fullName>
    </submittedName>
</protein>
<dbReference type="Proteomes" id="UP000594586">
    <property type="component" value="Chromosome"/>
</dbReference>
<evidence type="ECO:0000313" key="1">
    <source>
        <dbReference type="EMBL" id="QPK83368.1"/>
    </source>
</evidence>
<dbReference type="KEGG" id="cqn:G7Y29_00620"/>
<gene>
    <name evidence="1" type="ORF">G7Y29_00620</name>
</gene>
<name>A0A7T0PDX3_9CORY</name>
<dbReference type="EMBL" id="CP064955">
    <property type="protein sequence ID" value="QPK83368.1"/>
    <property type="molecule type" value="Genomic_DNA"/>
</dbReference>